<accession>A0ABW0SJD8</accession>
<dbReference type="RefSeq" id="WP_386752778.1">
    <property type="nucleotide sequence ID" value="NZ_JBHSNM010000001.1"/>
</dbReference>
<gene>
    <name evidence="1" type="ORF">ACFPN1_02765</name>
</gene>
<evidence type="ECO:0008006" key="3">
    <source>
        <dbReference type="Google" id="ProtNLM"/>
    </source>
</evidence>
<name>A0ABW0SJD8_9GAMM</name>
<dbReference type="Proteomes" id="UP001596036">
    <property type="component" value="Unassembled WGS sequence"/>
</dbReference>
<sequence>MGEVTGDVASGTKVPDLPAEEIREAIAQCDWPRATALLARHQHELVTALDQIDRATMSREPWLDLLLAQRALLAELRHARNEVTDALERLSADHRGARAWLRELA</sequence>
<proteinExistence type="predicted"/>
<evidence type="ECO:0000313" key="2">
    <source>
        <dbReference type="Proteomes" id="UP001596036"/>
    </source>
</evidence>
<organism evidence="1 2">
    <name type="scientific">Lysobacter yangpyeongensis</name>
    <dbReference type="NCBI Taxonomy" id="346182"/>
    <lineage>
        <taxon>Bacteria</taxon>
        <taxon>Pseudomonadati</taxon>
        <taxon>Pseudomonadota</taxon>
        <taxon>Gammaproteobacteria</taxon>
        <taxon>Lysobacterales</taxon>
        <taxon>Lysobacteraceae</taxon>
        <taxon>Lysobacter</taxon>
    </lineage>
</organism>
<comment type="caution">
    <text evidence="1">The sequence shown here is derived from an EMBL/GenBank/DDBJ whole genome shotgun (WGS) entry which is preliminary data.</text>
</comment>
<evidence type="ECO:0000313" key="1">
    <source>
        <dbReference type="EMBL" id="MFC5568986.1"/>
    </source>
</evidence>
<keyword evidence="2" id="KW-1185">Reference proteome</keyword>
<dbReference type="EMBL" id="JBHSNM010000001">
    <property type="protein sequence ID" value="MFC5568986.1"/>
    <property type="molecule type" value="Genomic_DNA"/>
</dbReference>
<reference evidence="2" key="1">
    <citation type="journal article" date="2019" name="Int. J. Syst. Evol. Microbiol.">
        <title>The Global Catalogue of Microorganisms (GCM) 10K type strain sequencing project: providing services to taxonomists for standard genome sequencing and annotation.</title>
        <authorList>
            <consortium name="The Broad Institute Genomics Platform"/>
            <consortium name="The Broad Institute Genome Sequencing Center for Infectious Disease"/>
            <person name="Wu L."/>
            <person name="Ma J."/>
        </authorList>
    </citation>
    <scope>NUCLEOTIDE SEQUENCE [LARGE SCALE GENOMIC DNA]</scope>
    <source>
        <strain evidence="2">KACC 11407</strain>
    </source>
</reference>
<protein>
    <recommendedName>
        <fullName evidence="3">DUF3135 domain-containing protein</fullName>
    </recommendedName>
</protein>